<organism evidence="1 2">
    <name type="scientific">Eumeta variegata</name>
    <name type="common">Bagworm moth</name>
    <name type="synonym">Eumeta japonica</name>
    <dbReference type="NCBI Taxonomy" id="151549"/>
    <lineage>
        <taxon>Eukaryota</taxon>
        <taxon>Metazoa</taxon>
        <taxon>Ecdysozoa</taxon>
        <taxon>Arthropoda</taxon>
        <taxon>Hexapoda</taxon>
        <taxon>Insecta</taxon>
        <taxon>Pterygota</taxon>
        <taxon>Neoptera</taxon>
        <taxon>Endopterygota</taxon>
        <taxon>Lepidoptera</taxon>
        <taxon>Glossata</taxon>
        <taxon>Ditrysia</taxon>
        <taxon>Tineoidea</taxon>
        <taxon>Psychidae</taxon>
        <taxon>Oiketicinae</taxon>
        <taxon>Eumeta</taxon>
    </lineage>
</organism>
<evidence type="ECO:0000313" key="1">
    <source>
        <dbReference type="EMBL" id="GBP08908.1"/>
    </source>
</evidence>
<evidence type="ECO:0000313" key="2">
    <source>
        <dbReference type="Proteomes" id="UP000299102"/>
    </source>
</evidence>
<proteinExistence type="predicted"/>
<comment type="caution">
    <text evidence="1">The sequence shown here is derived from an EMBL/GenBank/DDBJ whole genome shotgun (WGS) entry which is preliminary data.</text>
</comment>
<reference evidence="1 2" key="1">
    <citation type="journal article" date="2019" name="Commun. Biol.">
        <title>The bagworm genome reveals a unique fibroin gene that provides high tensile strength.</title>
        <authorList>
            <person name="Kono N."/>
            <person name="Nakamura H."/>
            <person name="Ohtoshi R."/>
            <person name="Tomita M."/>
            <person name="Numata K."/>
            <person name="Arakawa K."/>
        </authorList>
    </citation>
    <scope>NUCLEOTIDE SEQUENCE [LARGE SCALE GENOMIC DNA]</scope>
</reference>
<sequence>MIRTTRVQSFKTMLFTVTSLPIEGNAHRLLAIEYTIHDQDYSRAKFQDYAIHCYKFTYRETITAASSSNNWSTRSMIRTTRVQSFKTMLFTVTSLPIEGNHHRCIVF</sequence>
<gene>
    <name evidence="1" type="ORF">EVAR_101271_1</name>
</gene>
<name>A0A4C1T609_EUMVA</name>
<dbReference type="EMBL" id="BGZK01004428">
    <property type="protein sequence ID" value="GBP08908.1"/>
    <property type="molecule type" value="Genomic_DNA"/>
</dbReference>
<dbReference type="AlphaFoldDB" id="A0A4C1T609"/>
<dbReference type="Proteomes" id="UP000299102">
    <property type="component" value="Unassembled WGS sequence"/>
</dbReference>
<keyword evidence="2" id="KW-1185">Reference proteome</keyword>
<protein>
    <submittedName>
        <fullName evidence="1">Uncharacterized protein</fullName>
    </submittedName>
</protein>
<accession>A0A4C1T609</accession>